<keyword evidence="3" id="KW-1185">Reference proteome</keyword>
<evidence type="ECO:0000313" key="2">
    <source>
        <dbReference type="EMBL" id="RLM70289.1"/>
    </source>
</evidence>
<keyword evidence="1" id="KW-1133">Transmembrane helix</keyword>
<accession>A0A3L6Q5V1</accession>
<dbReference type="STRING" id="4540.A0A3L6Q5V1"/>
<evidence type="ECO:0000256" key="1">
    <source>
        <dbReference type="SAM" id="Phobius"/>
    </source>
</evidence>
<keyword evidence="1" id="KW-0472">Membrane</keyword>
<protein>
    <submittedName>
        <fullName evidence="2">RHOMBOID-like protein 2</fullName>
    </submittedName>
</protein>
<dbReference type="EMBL" id="PQIB02000014">
    <property type="protein sequence ID" value="RLM70289.1"/>
    <property type="molecule type" value="Genomic_DNA"/>
</dbReference>
<proteinExistence type="predicted"/>
<gene>
    <name evidence="2" type="ORF">C2845_PM17G15230</name>
</gene>
<evidence type="ECO:0000313" key="3">
    <source>
        <dbReference type="Proteomes" id="UP000275267"/>
    </source>
</evidence>
<reference evidence="3" key="1">
    <citation type="journal article" date="2019" name="Nat. Commun.">
        <title>The genome of broomcorn millet.</title>
        <authorList>
            <person name="Zou C."/>
            <person name="Miki D."/>
            <person name="Li D."/>
            <person name="Tang Q."/>
            <person name="Xiao L."/>
            <person name="Rajput S."/>
            <person name="Deng P."/>
            <person name="Jia W."/>
            <person name="Huang R."/>
            <person name="Zhang M."/>
            <person name="Sun Y."/>
            <person name="Hu J."/>
            <person name="Fu X."/>
            <person name="Schnable P.S."/>
            <person name="Li F."/>
            <person name="Zhang H."/>
            <person name="Feng B."/>
            <person name="Zhu X."/>
            <person name="Liu R."/>
            <person name="Schnable J.C."/>
            <person name="Zhu J.-K."/>
            <person name="Zhang H."/>
        </authorList>
    </citation>
    <scope>NUCLEOTIDE SEQUENCE [LARGE SCALE GENOMIC DNA]</scope>
</reference>
<organism evidence="2 3">
    <name type="scientific">Panicum miliaceum</name>
    <name type="common">Proso millet</name>
    <name type="synonym">Broomcorn millet</name>
    <dbReference type="NCBI Taxonomy" id="4540"/>
    <lineage>
        <taxon>Eukaryota</taxon>
        <taxon>Viridiplantae</taxon>
        <taxon>Streptophyta</taxon>
        <taxon>Embryophyta</taxon>
        <taxon>Tracheophyta</taxon>
        <taxon>Spermatophyta</taxon>
        <taxon>Magnoliopsida</taxon>
        <taxon>Liliopsida</taxon>
        <taxon>Poales</taxon>
        <taxon>Poaceae</taxon>
        <taxon>PACMAD clade</taxon>
        <taxon>Panicoideae</taxon>
        <taxon>Panicodae</taxon>
        <taxon>Paniceae</taxon>
        <taxon>Panicinae</taxon>
        <taxon>Panicum</taxon>
        <taxon>Panicum sect. Panicum</taxon>
    </lineage>
</organism>
<feature type="transmembrane region" description="Helical" evidence="1">
    <location>
        <begin position="53"/>
        <end position="75"/>
    </location>
</feature>
<sequence>MMKPAAAAAREDEEEDVQVLVERPYSHEGPPHLPRPPHHHQQHIRARPYYRRWSPWIVSAAAAACVALFLVTMYVNDCPRHNTNCAAGFLG</sequence>
<comment type="caution">
    <text evidence="2">The sequence shown here is derived from an EMBL/GenBank/DDBJ whole genome shotgun (WGS) entry which is preliminary data.</text>
</comment>
<dbReference type="Proteomes" id="UP000275267">
    <property type="component" value="Unassembled WGS sequence"/>
</dbReference>
<name>A0A3L6Q5V1_PANMI</name>
<dbReference type="AlphaFoldDB" id="A0A3L6Q5V1"/>
<keyword evidence="1" id="KW-0812">Transmembrane</keyword>